<organism evidence="2">
    <name type="scientific">marine sediment metagenome</name>
    <dbReference type="NCBI Taxonomy" id="412755"/>
    <lineage>
        <taxon>unclassified sequences</taxon>
        <taxon>metagenomes</taxon>
        <taxon>ecological metagenomes</taxon>
    </lineage>
</organism>
<reference evidence="2" key="1">
    <citation type="journal article" date="2015" name="Nature">
        <title>Complex archaea that bridge the gap between prokaryotes and eukaryotes.</title>
        <authorList>
            <person name="Spang A."/>
            <person name="Saw J.H."/>
            <person name="Jorgensen S.L."/>
            <person name="Zaremba-Niedzwiedzka K."/>
            <person name="Martijn J."/>
            <person name="Lind A.E."/>
            <person name="van Eijk R."/>
            <person name="Schleper C."/>
            <person name="Guy L."/>
            <person name="Ettema T.J."/>
        </authorList>
    </citation>
    <scope>NUCLEOTIDE SEQUENCE</scope>
</reference>
<dbReference type="EMBL" id="LAZR01007061">
    <property type="protein sequence ID" value="KKM87728.1"/>
    <property type="molecule type" value="Genomic_DNA"/>
</dbReference>
<evidence type="ECO:0000313" key="2">
    <source>
        <dbReference type="EMBL" id="KKM87728.1"/>
    </source>
</evidence>
<accession>A0A0F9L1K3</accession>
<name>A0A0F9L1K3_9ZZZZ</name>
<sequence length="100" mass="11725">MKSMNVGENENEIESLSQILSKIQNLYYRKKDQLEELQTEISELKDVLNFLNSLISNKSFQSADEIYSKSLMKKEEDAIEENYFVEDLPKEKVEGTNIKR</sequence>
<comment type="caution">
    <text evidence="2">The sequence shown here is derived from an EMBL/GenBank/DDBJ whole genome shotgun (WGS) entry which is preliminary data.</text>
</comment>
<dbReference type="AlphaFoldDB" id="A0A0F9L1K3"/>
<feature type="coiled-coil region" evidence="1">
    <location>
        <begin position="20"/>
        <end position="54"/>
    </location>
</feature>
<protein>
    <submittedName>
        <fullName evidence="2">Uncharacterized protein</fullName>
    </submittedName>
</protein>
<gene>
    <name evidence="2" type="ORF">LCGC14_1265920</name>
</gene>
<evidence type="ECO:0000256" key="1">
    <source>
        <dbReference type="SAM" id="Coils"/>
    </source>
</evidence>
<proteinExistence type="predicted"/>
<keyword evidence="1" id="KW-0175">Coiled coil</keyword>
<feature type="non-terminal residue" evidence="2">
    <location>
        <position position="100"/>
    </location>
</feature>